<dbReference type="InterPro" id="IPR033222">
    <property type="entry name" value="PLAC1_fam"/>
</dbReference>
<name>A0A6J2MMQ3_9CHIR</name>
<dbReference type="AlphaFoldDB" id="A0A6J2MMQ3"/>
<reference evidence="7" key="1">
    <citation type="submission" date="2025-08" db="UniProtKB">
        <authorList>
            <consortium name="RefSeq"/>
        </authorList>
    </citation>
    <scope>IDENTIFICATION</scope>
    <source>
        <tissue evidence="7">Muscle</tissue>
    </source>
</reference>
<feature type="signal peptide" evidence="5">
    <location>
        <begin position="1"/>
        <end position="22"/>
    </location>
</feature>
<feature type="chain" id="PRO_5026984331" evidence="5">
    <location>
        <begin position="23"/>
        <end position="210"/>
    </location>
</feature>
<dbReference type="RefSeq" id="XP_028379178.1">
    <property type="nucleotide sequence ID" value="XM_028523377.2"/>
</dbReference>
<dbReference type="GeneID" id="114505492"/>
<dbReference type="PROSITE" id="PS51257">
    <property type="entry name" value="PROKAR_LIPOPROTEIN"/>
    <property type="match status" value="1"/>
</dbReference>
<evidence type="ECO:0000313" key="7">
    <source>
        <dbReference type="RefSeq" id="XP_028379178.1"/>
    </source>
</evidence>
<dbReference type="Proteomes" id="UP000504628">
    <property type="component" value="Chromosome X"/>
</dbReference>
<dbReference type="FunCoup" id="A0A6J2MMQ3">
    <property type="interactions" value="1"/>
</dbReference>
<dbReference type="KEGG" id="pdic:114505492"/>
<dbReference type="PANTHER" id="PTHR14380">
    <property type="entry name" value="PLACENTA-SPECIFIC PROTEIN 1"/>
    <property type="match status" value="1"/>
</dbReference>
<gene>
    <name evidence="7" type="primary">PLAC1</name>
</gene>
<dbReference type="Gene3D" id="2.60.40.3210">
    <property type="entry name" value="Zona pellucida, ZP-N domain"/>
    <property type="match status" value="1"/>
</dbReference>
<evidence type="ECO:0000256" key="4">
    <source>
        <dbReference type="ARBA" id="ARBA00022729"/>
    </source>
</evidence>
<dbReference type="OrthoDB" id="9830918at2759"/>
<organism evidence="6 7">
    <name type="scientific">Phyllostomus discolor</name>
    <name type="common">pale spear-nosed bat</name>
    <dbReference type="NCBI Taxonomy" id="89673"/>
    <lineage>
        <taxon>Eukaryota</taxon>
        <taxon>Metazoa</taxon>
        <taxon>Chordata</taxon>
        <taxon>Craniata</taxon>
        <taxon>Vertebrata</taxon>
        <taxon>Euteleostomi</taxon>
        <taxon>Mammalia</taxon>
        <taxon>Eutheria</taxon>
        <taxon>Laurasiatheria</taxon>
        <taxon>Chiroptera</taxon>
        <taxon>Yangochiroptera</taxon>
        <taxon>Phyllostomidae</taxon>
        <taxon>Phyllostominae</taxon>
        <taxon>Phyllostomus</taxon>
    </lineage>
</organism>
<evidence type="ECO:0000256" key="1">
    <source>
        <dbReference type="ARBA" id="ARBA00004613"/>
    </source>
</evidence>
<comment type="subcellular location">
    <subcellularLocation>
        <location evidence="1">Secreted</location>
    </subcellularLocation>
</comment>
<dbReference type="GO" id="GO:0005576">
    <property type="term" value="C:extracellular region"/>
    <property type="evidence" value="ECO:0007669"/>
    <property type="project" value="UniProtKB-SubCell"/>
</dbReference>
<evidence type="ECO:0000256" key="3">
    <source>
        <dbReference type="ARBA" id="ARBA00022525"/>
    </source>
</evidence>
<evidence type="ECO:0000313" key="6">
    <source>
        <dbReference type="Proteomes" id="UP000504628"/>
    </source>
</evidence>
<proteinExistence type="inferred from homology"/>
<evidence type="ECO:0000256" key="5">
    <source>
        <dbReference type="SAM" id="SignalP"/>
    </source>
</evidence>
<accession>A0A6J2MMQ3</accession>
<sequence>MKVFKVIGRMVILTSVFLACSGQNPMTVLCSIDWFIVTVHPFMLNSSIYIHLLELQLGLGCPANHVQPHIYKFTYYVTECAIRAISQNMVMYSAKIHYASKSASSKYTIPVSCTALKHSPWVTTPYSVKEASKIGTITQDGETGYEVFTWSQSRQRPSCDYPPCVFNEGEHIQAQYHQAGAQEGHSAQSSFFVDISKDWSLCSDDLLEST</sequence>
<comment type="similarity">
    <text evidence="2">Belongs to the PLAC1 family.</text>
</comment>
<evidence type="ECO:0000256" key="2">
    <source>
        <dbReference type="ARBA" id="ARBA00010071"/>
    </source>
</evidence>
<dbReference type="CTD" id="10761"/>
<dbReference type="PANTHER" id="PTHR14380:SF2">
    <property type="entry name" value="PLACENTA-SPECIFIC PROTEIN 1"/>
    <property type="match status" value="1"/>
</dbReference>
<keyword evidence="4 5" id="KW-0732">Signal</keyword>
<dbReference type="InParanoid" id="A0A6J2MMQ3"/>
<protein>
    <submittedName>
        <fullName evidence="7">Placenta-specific protein 1</fullName>
    </submittedName>
</protein>
<keyword evidence="3" id="KW-0964">Secreted</keyword>
<keyword evidence="6" id="KW-1185">Reference proteome</keyword>